<protein>
    <submittedName>
        <fullName evidence="2">Chitinase class I</fullName>
    </submittedName>
</protein>
<sequence>MPLPIARKHFYERYREQFTNKLSQSQVDGFEAMFDYWEDSSLSDLRWLAYCLATAYHETGKTMAPVREGFAQSDAESIRVVTRLFEQGRIKRNYALPHANGQSYFGRGLVQITHGYNYERVGRAIGLGRQLYDNPSLALDLKIAVQILFVGMVEGLFTRKRLEDYLNNSKTDYKNARRIVNALDRADLIAGYAKKFYFCLTGKPA</sequence>
<dbReference type="GO" id="GO:0006032">
    <property type="term" value="P:chitin catabolic process"/>
    <property type="evidence" value="ECO:0007669"/>
    <property type="project" value="InterPro"/>
</dbReference>
<gene>
    <name evidence="2" type="ORF">Mrose_02820</name>
</gene>
<feature type="domain" description="Glycoside hydrolase family 19 catalytic" evidence="1">
    <location>
        <begin position="90"/>
        <end position="138"/>
    </location>
</feature>
<reference evidence="2 3" key="1">
    <citation type="submission" date="2018-08" db="EMBL/GenBank/DDBJ databases">
        <title>Meiothermus roseus NBRC 110900 genome sequencing project.</title>
        <authorList>
            <person name="Da Costa M.S."/>
            <person name="Albuquerque L."/>
            <person name="Raposo P."/>
            <person name="Froufe H.J.C."/>
            <person name="Barroso C.S."/>
            <person name="Egas C."/>
        </authorList>
    </citation>
    <scope>NUCLEOTIDE SEQUENCE [LARGE SCALE GENOMIC DNA]</scope>
    <source>
        <strain evidence="2 3">NBRC 110900</strain>
    </source>
</reference>
<dbReference type="InterPro" id="IPR000726">
    <property type="entry name" value="Glyco_hydro_19_cat"/>
</dbReference>
<organism evidence="2 3">
    <name type="scientific">Calidithermus roseus</name>
    <dbReference type="NCBI Taxonomy" id="1644118"/>
    <lineage>
        <taxon>Bacteria</taxon>
        <taxon>Thermotogati</taxon>
        <taxon>Deinococcota</taxon>
        <taxon>Deinococci</taxon>
        <taxon>Thermales</taxon>
        <taxon>Thermaceae</taxon>
        <taxon>Calidithermus</taxon>
    </lineage>
</organism>
<name>A0A399EK07_9DEIN</name>
<dbReference type="GO" id="GO:0004568">
    <property type="term" value="F:chitinase activity"/>
    <property type="evidence" value="ECO:0007669"/>
    <property type="project" value="InterPro"/>
</dbReference>
<dbReference type="Gene3D" id="1.10.530.10">
    <property type="match status" value="1"/>
</dbReference>
<dbReference type="Pfam" id="PF00182">
    <property type="entry name" value="Glyco_hydro_19"/>
    <property type="match status" value="1"/>
</dbReference>
<dbReference type="EMBL" id="QWLA01000065">
    <property type="protein sequence ID" value="RIH83986.1"/>
    <property type="molecule type" value="Genomic_DNA"/>
</dbReference>
<evidence type="ECO:0000313" key="2">
    <source>
        <dbReference type="EMBL" id="RIH83986.1"/>
    </source>
</evidence>
<dbReference type="InterPro" id="IPR023346">
    <property type="entry name" value="Lysozyme-like_dom_sf"/>
</dbReference>
<proteinExistence type="predicted"/>
<dbReference type="RefSeq" id="WP_220452340.1">
    <property type="nucleotide sequence ID" value="NZ_QWLA01000065.1"/>
</dbReference>
<dbReference type="Proteomes" id="UP000265341">
    <property type="component" value="Unassembled WGS sequence"/>
</dbReference>
<dbReference type="AlphaFoldDB" id="A0A399EK07"/>
<evidence type="ECO:0000313" key="3">
    <source>
        <dbReference type="Proteomes" id="UP000265341"/>
    </source>
</evidence>
<comment type="caution">
    <text evidence="2">The sequence shown here is derived from an EMBL/GenBank/DDBJ whole genome shotgun (WGS) entry which is preliminary data.</text>
</comment>
<accession>A0A399EK07</accession>
<dbReference type="SUPFAM" id="SSF53955">
    <property type="entry name" value="Lysozyme-like"/>
    <property type="match status" value="1"/>
</dbReference>
<keyword evidence="3" id="KW-1185">Reference proteome</keyword>
<dbReference type="GO" id="GO:0016998">
    <property type="term" value="P:cell wall macromolecule catabolic process"/>
    <property type="evidence" value="ECO:0007669"/>
    <property type="project" value="InterPro"/>
</dbReference>
<evidence type="ECO:0000259" key="1">
    <source>
        <dbReference type="Pfam" id="PF00182"/>
    </source>
</evidence>